<sequence length="135" mass="13737">MATTTVFFDTAAPAGEKFDPEVAAEIEELAPGLAPGEVGEAELADHAVSKDKIKAGAVGSTELAEGGVEAVNMAADSVPTAALQDDSVTAEKAGLGVSTAYDAAGNPIEDKRVYLTAAAYNLITAKDPNTTYYIS</sequence>
<evidence type="ECO:0000313" key="3">
    <source>
        <dbReference type="Proteomes" id="UP000292006"/>
    </source>
</evidence>
<gene>
    <name evidence="2" type="ORF">CRB2_43</name>
</gene>
<evidence type="ECO:0000259" key="1">
    <source>
        <dbReference type="Pfam" id="PF24243"/>
    </source>
</evidence>
<dbReference type="EMBL" id="MK059749">
    <property type="protein sequence ID" value="AYP70029.1"/>
    <property type="molecule type" value="Genomic_DNA"/>
</dbReference>
<proteinExistence type="predicted"/>
<dbReference type="Proteomes" id="UP000292006">
    <property type="component" value="Segment"/>
</dbReference>
<accession>A0A455M3M3</accession>
<keyword evidence="3" id="KW-1185">Reference proteome</keyword>
<protein>
    <recommendedName>
        <fullName evidence="1">Minor tail protein gp31 C-terminal domain-containing protein</fullName>
    </recommendedName>
</protein>
<name>A0A455M3M3_9CAUD</name>
<organism evidence="2 3">
    <name type="scientific">Mycobacterium phage CRB2</name>
    <dbReference type="NCBI Taxonomy" id="2483623"/>
    <lineage>
        <taxon>Viruses</taxon>
        <taxon>Duplodnaviria</taxon>
        <taxon>Heunggongvirae</taxon>
        <taxon>Uroviricota</taxon>
        <taxon>Caudoviricetes</taxon>
        <taxon>Bclasvirinae</taxon>
        <taxon>Quesadillavirus</taxon>
        <taxon>Quesadillavirus CRB2</taxon>
    </lineage>
</organism>
<reference evidence="2 3" key="1">
    <citation type="journal article" date="2019" name="PLoS ONE">
        <title>Mycobacteriophage CRB2 defines a new subcluster in mycobacteriophage classification.</title>
        <authorList>
            <person name="Suarez C.A."/>
            <person name="Franceschelli J.J."/>
            <person name="Morbidoni H.R."/>
        </authorList>
    </citation>
    <scope>NUCLEOTIDE SEQUENCE [LARGE SCALE GENOMIC DNA]</scope>
</reference>
<evidence type="ECO:0000313" key="2">
    <source>
        <dbReference type="EMBL" id="AYP70029.1"/>
    </source>
</evidence>
<dbReference type="InterPro" id="IPR056923">
    <property type="entry name" value="Minor_tail_gp31_C"/>
</dbReference>
<feature type="domain" description="Minor tail protein gp31 C-terminal" evidence="1">
    <location>
        <begin position="111"/>
        <end position="134"/>
    </location>
</feature>
<dbReference type="Pfam" id="PF24243">
    <property type="entry name" value="Phage_tail_C"/>
    <property type="match status" value="1"/>
</dbReference>